<dbReference type="Proteomes" id="UP001203036">
    <property type="component" value="Unassembled WGS sequence"/>
</dbReference>
<gene>
    <name evidence="1" type="ORF">M8744_00010</name>
</gene>
<protein>
    <submittedName>
        <fullName evidence="1">AAA family ATPase</fullName>
    </submittedName>
</protein>
<reference evidence="1" key="1">
    <citation type="submission" date="2022-06" db="EMBL/GenBank/DDBJ databases">
        <title>Lutimaribacter sp. EGI FJ00013, a novel bacterium isolated from a salt lake sediment enrichment.</title>
        <authorList>
            <person name="Gao L."/>
            <person name="Fang B.-Z."/>
            <person name="Li W.-J."/>
        </authorList>
    </citation>
    <scope>NUCLEOTIDE SEQUENCE</scope>
    <source>
        <strain evidence="1">EGI FJ00013</strain>
    </source>
</reference>
<comment type="caution">
    <text evidence="1">The sequence shown here is derived from an EMBL/GenBank/DDBJ whole genome shotgun (WGS) entry which is preliminary data.</text>
</comment>
<sequence length="445" mass="49102">MISFGQRDFDVLIKKPGRGQAPLTKKSTRIADFISQRISFEYIPAIRTAESASRVISELVERELLRLERDEEYTNAVQVIEDLQKPVFEELASTIQSTVAGFLPNVKSVDLQTRREARYRSLRRDVEIIVDDGNLTRLNRKGDGVQSLVALALMRHASEQSSNTDGSSIIAIEEPESHLHPRAIHELRSVIESLAEKNQVVLTSHSPLFVDPSNLNNTIIVKNSKAAPAAHVADIREALGVRFSDNLENARVVLLVEGSDDAIALSAIVAARSEPLKEAICSGTVKFDHLGGASALRQKASFYNAGACLLQCFMDDDKAGQSAVQRAVDDKVLKLLDVNLCTVPHLLEAELEDLYDKSVYADAFLAEFGVDVRKKPMAKDKQKWSNTTERLFRQAGKPWSDGVKTQAKNWLAEFAAENANSIVKKQLSGPIDSFIKTVEAKLPVG</sequence>
<name>A0ACC5ZQV0_9RHOB</name>
<dbReference type="EMBL" id="JAMQGO010000001">
    <property type="protein sequence ID" value="MCM2560515.1"/>
    <property type="molecule type" value="Genomic_DNA"/>
</dbReference>
<evidence type="ECO:0000313" key="2">
    <source>
        <dbReference type="Proteomes" id="UP001203036"/>
    </source>
</evidence>
<evidence type="ECO:0000313" key="1">
    <source>
        <dbReference type="EMBL" id="MCM2560515.1"/>
    </source>
</evidence>
<organism evidence="1 2">
    <name type="scientific">Lutimaribacter degradans</name>
    <dbReference type="NCBI Taxonomy" id="2945989"/>
    <lineage>
        <taxon>Bacteria</taxon>
        <taxon>Pseudomonadati</taxon>
        <taxon>Pseudomonadota</taxon>
        <taxon>Alphaproteobacteria</taxon>
        <taxon>Rhodobacterales</taxon>
        <taxon>Roseobacteraceae</taxon>
        <taxon>Lutimaribacter</taxon>
    </lineage>
</organism>
<keyword evidence="2" id="KW-1185">Reference proteome</keyword>
<proteinExistence type="predicted"/>
<accession>A0ACC5ZQV0</accession>